<sequence length="417" mass="45033">MTRNAIDKTTPPEQVRARRVLVVDDNPLQRRVLGSYLRGLGYAVETAAGGAEALEICRCDPPELVISDWMMPGMDGLAFCRAFRALARDDYGYFLLLTSKGEKANVAEGLDSGADDFLTKPVSADELRARLTAGERILDMQRQLREKNLLLVEALAQLQAVHDSIDSDLVEARKLQQSLVRERFRDFGSARLALTLCPAGRVGGDLVGFFPIWPDRLGLFAIDVSGHGISSALMTARLAGLLSSAIPERNVALTRGAGGRIEAVPPAEVAAGLNRLMQEEMEVEHYFTLFLAACDLRTGEMRAVQAGHPHPLLQRGDGRIEVIGRGGLPIGLIPDATYEEIALTLAPGDRLLVMSDGMTEIPDGAGGLLGEAGLTRMLGELAATRGPALLETLVWQLREANGGRDFPDDVSAIVLEF</sequence>
<dbReference type="Proteomes" id="UP000649829">
    <property type="component" value="Unassembled WGS sequence"/>
</dbReference>
<dbReference type="CDD" id="cd17574">
    <property type="entry name" value="REC_OmpR"/>
    <property type="match status" value="1"/>
</dbReference>
<dbReference type="SUPFAM" id="SSF52172">
    <property type="entry name" value="CheY-like"/>
    <property type="match status" value="1"/>
</dbReference>
<comment type="caution">
    <text evidence="4">The sequence shown here is derived from an EMBL/GenBank/DDBJ whole genome shotgun (WGS) entry which is preliminary data.</text>
</comment>
<organism evidence="4 5">
    <name type="scientific">Pseudooceanicola nanhaiensis</name>
    <dbReference type="NCBI Taxonomy" id="375761"/>
    <lineage>
        <taxon>Bacteria</taxon>
        <taxon>Pseudomonadati</taxon>
        <taxon>Pseudomonadota</taxon>
        <taxon>Alphaproteobacteria</taxon>
        <taxon>Rhodobacterales</taxon>
        <taxon>Paracoccaceae</taxon>
        <taxon>Pseudooceanicola</taxon>
    </lineage>
</organism>
<dbReference type="EMBL" id="BMLF01000002">
    <property type="protein sequence ID" value="GGM07776.1"/>
    <property type="molecule type" value="Genomic_DNA"/>
</dbReference>
<dbReference type="InterPro" id="IPR001932">
    <property type="entry name" value="PPM-type_phosphatase-like_dom"/>
</dbReference>
<keyword evidence="5" id="KW-1185">Reference proteome</keyword>
<evidence type="ECO:0000259" key="3">
    <source>
        <dbReference type="PROSITE" id="PS50110"/>
    </source>
</evidence>
<feature type="domain" description="Response regulatory" evidence="3">
    <location>
        <begin position="19"/>
        <end position="135"/>
    </location>
</feature>
<evidence type="ECO:0000256" key="2">
    <source>
        <dbReference type="PROSITE-ProRule" id="PRU00169"/>
    </source>
</evidence>
<dbReference type="RefSeq" id="WP_229669208.1">
    <property type="nucleotide sequence ID" value="NZ_BMLF01000002.1"/>
</dbReference>
<keyword evidence="1" id="KW-0378">Hydrolase</keyword>
<dbReference type="Gene3D" id="3.60.40.10">
    <property type="entry name" value="PPM-type phosphatase domain"/>
    <property type="match status" value="1"/>
</dbReference>
<dbReference type="InterPro" id="IPR011006">
    <property type="entry name" value="CheY-like_superfamily"/>
</dbReference>
<evidence type="ECO:0000256" key="1">
    <source>
        <dbReference type="ARBA" id="ARBA00022801"/>
    </source>
</evidence>
<evidence type="ECO:0000313" key="5">
    <source>
        <dbReference type="Proteomes" id="UP000649829"/>
    </source>
</evidence>
<dbReference type="Pfam" id="PF00072">
    <property type="entry name" value="Response_reg"/>
    <property type="match status" value="1"/>
</dbReference>
<dbReference type="AlphaFoldDB" id="A0A917T3I4"/>
<gene>
    <name evidence="4" type="ORF">GCM10011534_32180</name>
</gene>
<keyword evidence="2" id="KW-0597">Phosphoprotein</keyword>
<proteinExistence type="predicted"/>
<dbReference type="PANTHER" id="PTHR43156:SF9">
    <property type="entry name" value="HAMP DOMAIN-CONTAINING PROTEIN"/>
    <property type="match status" value="1"/>
</dbReference>
<dbReference type="Gene3D" id="3.40.50.2300">
    <property type="match status" value="1"/>
</dbReference>
<dbReference type="Pfam" id="PF07228">
    <property type="entry name" value="SpoIIE"/>
    <property type="match status" value="1"/>
</dbReference>
<feature type="modified residue" description="4-aspartylphosphate" evidence="2">
    <location>
        <position position="68"/>
    </location>
</feature>
<dbReference type="PROSITE" id="PS50110">
    <property type="entry name" value="RESPONSE_REGULATORY"/>
    <property type="match status" value="1"/>
</dbReference>
<name>A0A917T3I4_9RHOB</name>
<dbReference type="InterPro" id="IPR001789">
    <property type="entry name" value="Sig_transdc_resp-reg_receiver"/>
</dbReference>
<protein>
    <submittedName>
        <fullName evidence="4">Fused response regulator/phosphatase</fullName>
    </submittedName>
</protein>
<reference evidence="4" key="2">
    <citation type="submission" date="2020-09" db="EMBL/GenBank/DDBJ databases">
        <authorList>
            <person name="Sun Q."/>
            <person name="Zhou Y."/>
        </authorList>
    </citation>
    <scope>NUCLEOTIDE SEQUENCE</scope>
    <source>
        <strain evidence="4">CGMCC 1.6293</strain>
    </source>
</reference>
<dbReference type="GO" id="GO:0016791">
    <property type="term" value="F:phosphatase activity"/>
    <property type="evidence" value="ECO:0007669"/>
    <property type="project" value="TreeGrafter"/>
</dbReference>
<dbReference type="SMART" id="SM00331">
    <property type="entry name" value="PP2C_SIG"/>
    <property type="match status" value="1"/>
</dbReference>
<dbReference type="InterPro" id="IPR036457">
    <property type="entry name" value="PPM-type-like_dom_sf"/>
</dbReference>
<dbReference type="SMART" id="SM00448">
    <property type="entry name" value="REC"/>
    <property type="match status" value="1"/>
</dbReference>
<reference evidence="4" key="1">
    <citation type="journal article" date="2014" name="Int. J. Syst. Evol. Microbiol.">
        <title>Complete genome sequence of Corynebacterium casei LMG S-19264T (=DSM 44701T), isolated from a smear-ripened cheese.</title>
        <authorList>
            <consortium name="US DOE Joint Genome Institute (JGI-PGF)"/>
            <person name="Walter F."/>
            <person name="Albersmeier A."/>
            <person name="Kalinowski J."/>
            <person name="Ruckert C."/>
        </authorList>
    </citation>
    <scope>NUCLEOTIDE SEQUENCE</scope>
    <source>
        <strain evidence="4">CGMCC 1.6293</strain>
    </source>
</reference>
<dbReference type="PANTHER" id="PTHR43156">
    <property type="entry name" value="STAGE II SPORULATION PROTEIN E-RELATED"/>
    <property type="match status" value="1"/>
</dbReference>
<accession>A0A917T3I4</accession>
<dbReference type="GO" id="GO:0000160">
    <property type="term" value="P:phosphorelay signal transduction system"/>
    <property type="evidence" value="ECO:0007669"/>
    <property type="project" value="InterPro"/>
</dbReference>
<dbReference type="InterPro" id="IPR052016">
    <property type="entry name" value="Bact_Sigma-Reg"/>
</dbReference>
<evidence type="ECO:0000313" key="4">
    <source>
        <dbReference type="EMBL" id="GGM07776.1"/>
    </source>
</evidence>